<dbReference type="GO" id="GO:0046872">
    <property type="term" value="F:metal ion binding"/>
    <property type="evidence" value="ECO:0007669"/>
    <property type="project" value="UniProtKB-KW"/>
</dbReference>
<comment type="caution">
    <text evidence="3">The sequence shown here is derived from an EMBL/GenBank/DDBJ whole genome shotgun (WGS) entry which is preliminary data.</text>
</comment>
<evidence type="ECO:0000313" key="4">
    <source>
        <dbReference type="Proteomes" id="UP000620596"/>
    </source>
</evidence>
<dbReference type="CDD" id="cd07724">
    <property type="entry name" value="POD-like_MBL-fold"/>
    <property type="match status" value="1"/>
</dbReference>
<dbReference type="InterPro" id="IPR044528">
    <property type="entry name" value="POD-like_MBL-fold"/>
</dbReference>
<dbReference type="InterPro" id="IPR001763">
    <property type="entry name" value="Rhodanese-like_dom"/>
</dbReference>
<gene>
    <name evidence="3" type="ORF">GCM10011496_10450</name>
</gene>
<protein>
    <recommendedName>
        <fullName evidence="2">Rhodanese domain-containing protein</fullName>
    </recommendedName>
</protein>
<evidence type="ECO:0000256" key="1">
    <source>
        <dbReference type="ARBA" id="ARBA00022723"/>
    </source>
</evidence>
<feature type="domain" description="Rhodanese" evidence="2">
    <location>
        <begin position="261"/>
        <end position="354"/>
    </location>
</feature>
<dbReference type="InterPro" id="IPR036873">
    <property type="entry name" value="Rhodanese-like_dom_sf"/>
</dbReference>
<dbReference type="GO" id="GO:0050313">
    <property type="term" value="F:sulfur dioxygenase activity"/>
    <property type="evidence" value="ECO:0007669"/>
    <property type="project" value="InterPro"/>
</dbReference>
<evidence type="ECO:0000259" key="2">
    <source>
        <dbReference type="PROSITE" id="PS50206"/>
    </source>
</evidence>
<name>A0A916SAX0_9BURK</name>
<dbReference type="Pfam" id="PF00753">
    <property type="entry name" value="Lactamase_B"/>
    <property type="match status" value="2"/>
</dbReference>
<dbReference type="SMART" id="SM00450">
    <property type="entry name" value="RHOD"/>
    <property type="match status" value="1"/>
</dbReference>
<dbReference type="Proteomes" id="UP000620596">
    <property type="component" value="Unassembled WGS sequence"/>
</dbReference>
<dbReference type="PROSITE" id="PS50206">
    <property type="entry name" value="RHODANESE_3"/>
    <property type="match status" value="1"/>
</dbReference>
<proteinExistence type="predicted"/>
<dbReference type="Gene3D" id="3.60.15.10">
    <property type="entry name" value="Ribonuclease Z/Hydroxyacylglutathione hydrolase-like"/>
    <property type="match status" value="1"/>
</dbReference>
<accession>A0A916SAX0</accession>
<dbReference type="PANTHER" id="PTHR43084:SF1">
    <property type="entry name" value="PERSULFIDE DIOXYGENASE ETHE1, MITOCHONDRIAL"/>
    <property type="match status" value="1"/>
</dbReference>
<dbReference type="InterPro" id="IPR036866">
    <property type="entry name" value="RibonucZ/Hydroxyglut_hydro"/>
</dbReference>
<evidence type="ECO:0000313" key="3">
    <source>
        <dbReference type="EMBL" id="GGA91471.1"/>
    </source>
</evidence>
<reference evidence="3" key="1">
    <citation type="journal article" date="2014" name="Int. J. Syst. Evol. Microbiol.">
        <title>Complete genome sequence of Corynebacterium casei LMG S-19264T (=DSM 44701T), isolated from a smear-ripened cheese.</title>
        <authorList>
            <consortium name="US DOE Joint Genome Institute (JGI-PGF)"/>
            <person name="Walter F."/>
            <person name="Albersmeier A."/>
            <person name="Kalinowski J."/>
            <person name="Ruckert C."/>
        </authorList>
    </citation>
    <scope>NUCLEOTIDE SEQUENCE</scope>
    <source>
        <strain evidence="3">CGMCC 1.15322</strain>
    </source>
</reference>
<dbReference type="Pfam" id="PF00581">
    <property type="entry name" value="Rhodanese"/>
    <property type="match status" value="1"/>
</dbReference>
<dbReference type="SUPFAM" id="SSF56281">
    <property type="entry name" value="Metallo-hydrolase/oxidoreductase"/>
    <property type="match status" value="1"/>
</dbReference>
<dbReference type="SUPFAM" id="SSF52821">
    <property type="entry name" value="Rhodanese/Cell cycle control phosphatase"/>
    <property type="match status" value="1"/>
</dbReference>
<keyword evidence="4" id="KW-1185">Reference proteome</keyword>
<dbReference type="InterPro" id="IPR001279">
    <property type="entry name" value="Metallo-B-lactamas"/>
</dbReference>
<dbReference type="GO" id="GO:0070813">
    <property type="term" value="P:hydrogen sulfide metabolic process"/>
    <property type="evidence" value="ECO:0007669"/>
    <property type="project" value="TreeGrafter"/>
</dbReference>
<dbReference type="AlphaFoldDB" id="A0A916SAX0"/>
<reference evidence="3" key="2">
    <citation type="submission" date="2020-09" db="EMBL/GenBank/DDBJ databases">
        <authorList>
            <person name="Sun Q."/>
            <person name="Zhou Y."/>
        </authorList>
    </citation>
    <scope>NUCLEOTIDE SEQUENCE</scope>
    <source>
        <strain evidence="3">CGMCC 1.15322</strain>
    </source>
</reference>
<dbReference type="EMBL" id="BMIG01000003">
    <property type="protein sequence ID" value="GGA91471.1"/>
    <property type="molecule type" value="Genomic_DNA"/>
</dbReference>
<keyword evidence="1" id="KW-0479">Metal-binding</keyword>
<dbReference type="InterPro" id="IPR051682">
    <property type="entry name" value="Mito_Persulfide_Diox"/>
</dbReference>
<dbReference type="SMART" id="SM00849">
    <property type="entry name" value="Lactamase_B"/>
    <property type="match status" value="1"/>
</dbReference>
<sequence length="373" mass="40589">MKPLQLFDPASSTYTYLLFDPVTREALIIDPVDQQLERDLAVLRDQGLKLRWTVETHAHADHITSAGQLAEHTGAQTVAPEACGIATAARQLKDGDTLRVGGEQITVIHTPGHTAGSVSYLWREHLFTGDTLLINGCGRTDFQSGSAQALYKSITQRLFTLPDSTMVWPGHDYQGRTHSTIAAEKAGNVRIAGKSLAEFVATMSQLHLPRPARMDEALPANQNSGLGRGRQDADGACLLQVQPAQAYAGNVSPELACQWWQAGQAVLIDVRSDAEREWVGFVPGAVALAWKQWPGMDMNPQFDEALKAVVPTGGKAVMLCRSGVRSIAAAKRATELGLEAYNILEGFEGDPDAEARRGTRGGWRFRGLPWRQN</sequence>
<dbReference type="GO" id="GO:0006749">
    <property type="term" value="P:glutathione metabolic process"/>
    <property type="evidence" value="ECO:0007669"/>
    <property type="project" value="InterPro"/>
</dbReference>
<dbReference type="PANTHER" id="PTHR43084">
    <property type="entry name" value="PERSULFIDE DIOXYGENASE ETHE1"/>
    <property type="match status" value="1"/>
</dbReference>
<organism evidence="3 4">
    <name type="scientific">Polaromonas eurypsychrophila</name>
    <dbReference type="NCBI Taxonomy" id="1614635"/>
    <lineage>
        <taxon>Bacteria</taxon>
        <taxon>Pseudomonadati</taxon>
        <taxon>Pseudomonadota</taxon>
        <taxon>Betaproteobacteria</taxon>
        <taxon>Burkholderiales</taxon>
        <taxon>Comamonadaceae</taxon>
        <taxon>Polaromonas</taxon>
    </lineage>
</organism>
<dbReference type="Gene3D" id="3.40.250.10">
    <property type="entry name" value="Rhodanese-like domain"/>
    <property type="match status" value="1"/>
</dbReference>